<keyword evidence="1" id="KW-0805">Transcription regulation</keyword>
<dbReference type="Pfam" id="PF00440">
    <property type="entry name" value="TetR_N"/>
    <property type="match status" value="1"/>
</dbReference>
<dbReference type="GO" id="GO:0000976">
    <property type="term" value="F:transcription cis-regulatory region binding"/>
    <property type="evidence" value="ECO:0007669"/>
    <property type="project" value="TreeGrafter"/>
</dbReference>
<dbReference type="PRINTS" id="PR00455">
    <property type="entry name" value="HTHTETR"/>
</dbReference>
<dbReference type="SUPFAM" id="SSF48498">
    <property type="entry name" value="Tetracyclin repressor-like, C-terminal domain"/>
    <property type="match status" value="1"/>
</dbReference>
<evidence type="ECO:0000313" key="6">
    <source>
        <dbReference type="EMBL" id="GIF00041.1"/>
    </source>
</evidence>
<dbReference type="InterPro" id="IPR009057">
    <property type="entry name" value="Homeodomain-like_sf"/>
</dbReference>
<name>A0A919N0T5_9ACTN</name>
<dbReference type="InterPro" id="IPR050109">
    <property type="entry name" value="HTH-type_TetR-like_transc_reg"/>
</dbReference>
<keyword evidence="2 4" id="KW-0238">DNA-binding</keyword>
<dbReference type="EMBL" id="BOMV01000078">
    <property type="protein sequence ID" value="GIF00041.1"/>
    <property type="molecule type" value="Genomic_DNA"/>
</dbReference>
<dbReference type="GO" id="GO:0003700">
    <property type="term" value="F:DNA-binding transcription factor activity"/>
    <property type="evidence" value="ECO:0007669"/>
    <property type="project" value="TreeGrafter"/>
</dbReference>
<dbReference type="SUPFAM" id="SSF46689">
    <property type="entry name" value="Homeodomain-like"/>
    <property type="match status" value="1"/>
</dbReference>
<feature type="domain" description="HTH tetR-type" evidence="5">
    <location>
        <begin position="3"/>
        <end position="63"/>
    </location>
</feature>
<feature type="DNA-binding region" description="H-T-H motif" evidence="4">
    <location>
        <begin position="26"/>
        <end position="45"/>
    </location>
</feature>
<dbReference type="Proteomes" id="UP000636960">
    <property type="component" value="Unassembled WGS sequence"/>
</dbReference>
<evidence type="ECO:0000313" key="7">
    <source>
        <dbReference type="Proteomes" id="UP000636960"/>
    </source>
</evidence>
<dbReference type="PANTHER" id="PTHR30055">
    <property type="entry name" value="HTH-TYPE TRANSCRIPTIONAL REGULATOR RUTR"/>
    <property type="match status" value="1"/>
</dbReference>
<gene>
    <name evidence="6" type="ORF">Ari01nite_75050</name>
</gene>
<organism evidence="6 7">
    <name type="scientific">Paractinoplanes rishiriensis</name>
    <dbReference type="NCBI Taxonomy" id="1050105"/>
    <lineage>
        <taxon>Bacteria</taxon>
        <taxon>Bacillati</taxon>
        <taxon>Actinomycetota</taxon>
        <taxon>Actinomycetes</taxon>
        <taxon>Micromonosporales</taxon>
        <taxon>Micromonosporaceae</taxon>
        <taxon>Paractinoplanes</taxon>
    </lineage>
</organism>
<dbReference type="InterPro" id="IPR041583">
    <property type="entry name" value="TetR_C_31"/>
</dbReference>
<dbReference type="PROSITE" id="PS50977">
    <property type="entry name" value="HTH_TETR_2"/>
    <property type="match status" value="1"/>
</dbReference>
<dbReference type="Pfam" id="PF17940">
    <property type="entry name" value="TetR_C_31"/>
    <property type="match status" value="1"/>
</dbReference>
<evidence type="ECO:0000256" key="4">
    <source>
        <dbReference type="PROSITE-ProRule" id="PRU00335"/>
    </source>
</evidence>
<proteinExistence type="predicted"/>
<dbReference type="PANTHER" id="PTHR30055:SF234">
    <property type="entry name" value="HTH-TYPE TRANSCRIPTIONAL REGULATOR BETI"/>
    <property type="match status" value="1"/>
</dbReference>
<keyword evidence="3" id="KW-0804">Transcription</keyword>
<protein>
    <submittedName>
        <fullName evidence="6">TetR family transcriptional regulator</fullName>
    </submittedName>
</protein>
<comment type="caution">
    <text evidence="6">The sequence shown here is derived from an EMBL/GenBank/DDBJ whole genome shotgun (WGS) entry which is preliminary data.</text>
</comment>
<evidence type="ECO:0000259" key="5">
    <source>
        <dbReference type="PROSITE" id="PS50977"/>
    </source>
</evidence>
<sequence length="177" mass="18666">MPEKTAGRLLSAAIDLIVERGWTAVTTRVLAERAGVRPGVVHYHFASVQALLREAAVGTIRTLLAQVTPALAGAATPGAVITVLTGFIAQHDGLDPMSLLVTETYLAATRDETLRHDLGLIVADFRAALTDRLTALGVPSPEATAAVLAASIDGILLHRALLPGFDVSVLERLFKED</sequence>
<dbReference type="InterPro" id="IPR036271">
    <property type="entry name" value="Tet_transcr_reg_TetR-rel_C_sf"/>
</dbReference>
<evidence type="ECO:0000256" key="2">
    <source>
        <dbReference type="ARBA" id="ARBA00023125"/>
    </source>
</evidence>
<keyword evidence="7" id="KW-1185">Reference proteome</keyword>
<dbReference type="AlphaFoldDB" id="A0A919N0T5"/>
<evidence type="ECO:0000256" key="3">
    <source>
        <dbReference type="ARBA" id="ARBA00023163"/>
    </source>
</evidence>
<accession>A0A919N0T5</accession>
<reference evidence="6" key="1">
    <citation type="submission" date="2021-01" db="EMBL/GenBank/DDBJ databases">
        <title>Whole genome shotgun sequence of Actinoplanes rishiriensis NBRC 108556.</title>
        <authorList>
            <person name="Komaki H."/>
            <person name="Tamura T."/>
        </authorList>
    </citation>
    <scope>NUCLEOTIDE SEQUENCE</scope>
    <source>
        <strain evidence="6">NBRC 108556</strain>
    </source>
</reference>
<dbReference type="Gene3D" id="1.10.357.10">
    <property type="entry name" value="Tetracycline Repressor, domain 2"/>
    <property type="match status" value="1"/>
</dbReference>
<dbReference type="RefSeq" id="WP_203787321.1">
    <property type="nucleotide sequence ID" value="NZ_BOMV01000078.1"/>
</dbReference>
<evidence type="ECO:0000256" key="1">
    <source>
        <dbReference type="ARBA" id="ARBA00023015"/>
    </source>
</evidence>
<dbReference type="InterPro" id="IPR001647">
    <property type="entry name" value="HTH_TetR"/>
</dbReference>